<evidence type="ECO:0000313" key="2">
    <source>
        <dbReference type="EMBL" id="MCM5682528.1"/>
    </source>
</evidence>
<dbReference type="EMBL" id="JAMKFE010000020">
    <property type="protein sequence ID" value="MCM5682528.1"/>
    <property type="molecule type" value="Genomic_DNA"/>
</dbReference>
<gene>
    <name evidence="2" type="ORF">M8A51_23610</name>
</gene>
<protein>
    <submittedName>
        <fullName evidence="2">Uncharacterized protein</fullName>
    </submittedName>
</protein>
<reference evidence="2" key="1">
    <citation type="submission" date="2022-05" db="EMBL/GenBank/DDBJ databases">
        <title>Schlegelella sp. nov., isolated from mangrove soil.</title>
        <authorList>
            <person name="Liu Y."/>
            <person name="Ge X."/>
            <person name="Liu W."/>
        </authorList>
    </citation>
    <scope>NUCLEOTIDE SEQUENCE</scope>
    <source>
        <strain evidence="2">S2-27</strain>
    </source>
</reference>
<feature type="signal peptide" evidence="1">
    <location>
        <begin position="1"/>
        <end position="19"/>
    </location>
</feature>
<proteinExistence type="predicted"/>
<evidence type="ECO:0000256" key="1">
    <source>
        <dbReference type="SAM" id="SignalP"/>
    </source>
</evidence>
<dbReference type="RefSeq" id="WP_251781016.1">
    <property type="nucleotide sequence ID" value="NZ_JAMKFE010000020.1"/>
</dbReference>
<dbReference type="Proteomes" id="UP001165541">
    <property type="component" value="Unassembled WGS sequence"/>
</dbReference>
<keyword evidence="3" id="KW-1185">Reference proteome</keyword>
<keyword evidence="1" id="KW-0732">Signal</keyword>
<accession>A0ABT0YV99</accession>
<feature type="chain" id="PRO_5046467174" evidence="1">
    <location>
        <begin position="20"/>
        <end position="64"/>
    </location>
</feature>
<name>A0ABT0YV99_9BURK</name>
<comment type="caution">
    <text evidence="2">The sequence shown here is derived from an EMBL/GenBank/DDBJ whole genome shotgun (WGS) entry which is preliminary data.</text>
</comment>
<sequence>MRSLITAVLLMGGAVSAQAPPLVFMPLCEDGQVVGLQIAVVGEIPVGTVGAVRWGPKFCEGKDA</sequence>
<evidence type="ECO:0000313" key="3">
    <source>
        <dbReference type="Proteomes" id="UP001165541"/>
    </source>
</evidence>
<organism evidence="2 3">
    <name type="scientific">Caldimonas mangrovi</name>
    <dbReference type="NCBI Taxonomy" id="2944811"/>
    <lineage>
        <taxon>Bacteria</taxon>
        <taxon>Pseudomonadati</taxon>
        <taxon>Pseudomonadota</taxon>
        <taxon>Betaproteobacteria</taxon>
        <taxon>Burkholderiales</taxon>
        <taxon>Sphaerotilaceae</taxon>
        <taxon>Caldimonas</taxon>
    </lineage>
</organism>